<dbReference type="PANTHER" id="PTHR42932:SF1">
    <property type="entry name" value="GENERAL STRESS PROTEIN 20U"/>
    <property type="match status" value="1"/>
</dbReference>
<dbReference type="Gene3D" id="1.20.1260.10">
    <property type="match status" value="1"/>
</dbReference>
<keyword evidence="5" id="KW-1185">Reference proteome</keyword>
<comment type="similarity">
    <text evidence="1 2">Belongs to the Dps family.</text>
</comment>
<protein>
    <submittedName>
        <fullName evidence="4">Dps family protein</fullName>
    </submittedName>
</protein>
<dbReference type="InterPro" id="IPR012347">
    <property type="entry name" value="Ferritin-like"/>
</dbReference>
<reference evidence="4" key="1">
    <citation type="submission" date="2024-04" db="EMBL/GenBank/DDBJ databases">
        <title>Mariniflexile litorale, isolated from the shallow sediments of the Sea of Japan.</title>
        <authorList>
            <person name="Romanenko L."/>
            <person name="Isaeva M."/>
        </authorList>
    </citation>
    <scope>NUCLEOTIDE SEQUENCE [LARGE SCALE GENOMIC DNA]</scope>
    <source>
        <strain evidence="4">KMM 9835</strain>
    </source>
</reference>
<evidence type="ECO:0000313" key="4">
    <source>
        <dbReference type="EMBL" id="XBL14519.1"/>
    </source>
</evidence>
<dbReference type="Proteomes" id="UP001224325">
    <property type="component" value="Chromosome"/>
</dbReference>
<dbReference type="InterPro" id="IPR002177">
    <property type="entry name" value="DPS_DNA-bd"/>
</dbReference>
<dbReference type="AlphaFoldDB" id="A0AAU7EGF5"/>
<evidence type="ECO:0000256" key="1">
    <source>
        <dbReference type="ARBA" id="ARBA00009497"/>
    </source>
</evidence>
<dbReference type="GO" id="GO:0008199">
    <property type="term" value="F:ferric iron binding"/>
    <property type="evidence" value="ECO:0007669"/>
    <property type="project" value="InterPro"/>
</dbReference>
<dbReference type="RefSeq" id="WP_308992418.1">
    <property type="nucleotide sequence ID" value="NZ_CP155618.1"/>
</dbReference>
<dbReference type="GO" id="GO:0016722">
    <property type="term" value="F:oxidoreductase activity, acting on metal ions"/>
    <property type="evidence" value="ECO:0007669"/>
    <property type="project" value="InterPro"/>
</dbReference>
<dbReference type="PIRSF" id="PIRSF005900">
    <property type="entry name" value="Dps"/>
    <property type="match status" value="1"/>
</dbReference>
<organism evidence="4 5">
    <name type="scientific">Mariniflexile litorale</name>
    <dbReference type="NCBI Taxonomy" id="3045158"/>
    <lineage>
        <taxon>Bacteria</taxon>
        <taxon>Pseudomonadati</taxon>
        <taxon>Bacteroidota</taxon>
        <taxon>Flavobacteriia</taxon>
        <taxon>Flavobacteriales</taxon>
        <taxon>Flavobacteriaceae</taxon>
        <taxon>Mariniflexile</taxon>
    </lineage>
</organism>
<dbReference type="Pfam" id="PF00210">
    <property type="entry name" value="Ferritin"/>
    <property type="match status" value="1"/>
</dbReference>
<dbReference type="InterPro" id="IPR023188">
    <property type="entry name" value="DPS_DNA-bd_CS"/>
</dbReference>
<dbReference type="InterPro" id="IPR008331">
    <property type="entry name" value="Ferritin_DPS_dom"/>
</dbReference>
<dbReference type="CDD" id="cd01043">
    <property type="entry name" value="DPS"/>
    <property type="match status" value="1"/>
</dbReference>
<dbReference type="PROSITE" id="PS00818">
    <property type="entry name" value="DPS_1"/>
    <property type="match status" value="1"/>
</dbReference>
<dbReference type="PROSITE" id="PS00819">
    <property type="entry name" value="DPS_2"/>
    <property type="match status" value="1"/>
</dbReference>
<evidence type="ECO:0000259" key="3">
    <source>
        <dbReference type="Pfam" id="PF00210"/>
    </source>
</evidence>
<evidence type="ECO:0000313" key="5">
    <source>
        <dbReference type="Proteomes" id="UP001224325"/>
    </source>
</evidence>
<dbReference type="PRINTS" id="PR01346">
    <property type="entry name" value="HELNAPAPROT"/>
</dbReference>
<dbReference type="SUPFAM" id="SSF47240">
    <property type="entry name" value="Ferritin-like"/>
    <property type="match status" value="1"/>
</dbReference>
<name>A0AAU7EGF5_9FLAO</name>
<gene>
    <name evidence="4" type="ORF">QLS71_000510</name>
</gene>
<dbReference type="PANTHER" id="PTHR42932">
    <property type="entry name" value="GENERAL STRESS PROTEIN 20U"/>
    <property type="match status" value="1"/>
</dbReference>
<evidence type="ECO:0000256" key="2">
    <source>
        <dbReference type="RuleBase" id="RU003875"/>
    </source>
</evidence>
<dbReference type="InterPro" id="IPR009078">
    <property type="entry name" value="Ferritin-like_SF"/>
</dbReference>
<proteinExistence type="inferred from homology"/>
<feature type="domain" description="Ferritin/DPS" evidence="3">
    <location>
        <begin position="23"/>
        <end position="161"/>
    </location>
</feature>
<accession>A0AAU7EGF5</accession>
<dbReference type="EMBL" id="CP155618">
    <property type="protein sequence ID" value="XBL14519.1"/>
    <property type="molecule type" value="Genomic_DNA"/>
</dbReference>
<sequence length="162" mass="18845">MKTSTGNLSKIGLNEKRSEKLAEMLNDLLANYSIFYQNVRGYHWNIQGEKFFELHIKFEELYNNLFLKIDDVAERILTLGFKPNYKFTQYLKTSAILESNKVTNGQNSIEEILKSLQTILTKQRLILDVSADINDVGTNALMNDYISEQEKLVWMYSAYLKV</sequence>
<dbReference type="KEGG" id="mlil:QLS71_000510"/>